<sequence length="48" mass="5421">MMSAETILPENEIAGYEILLEAYACYCKQAELEQKTPISFLSYIAALF</sequence>
<organism evidence="1 2">
    <name type="scientific">Roseburia zhanii</name>
    <dbReference type="NCBI Taxonomy" id="2763064"/>
    <lineage>
        <taxon>Bacteria</taxon>
        <taxon>Bacillati</taxon>
        <taxon>Bacillota</taxon>
        <taxon>Clostridia</taxon>
        <taxon>Lachnospirales</taxon>
        <taxon>Lachnospiraceae</taxon>
        <taxon>Roseburia</taxon>
    </lineage>
</organism>
<evidence type="ECO:0000313" key="2">
    <source>
        <dbReference type="Proteomes" id="UP000606720"/>
    </source>
</evidence>
<keyword evidence="2" id="KW-1185">Reference proteome</keyword>
<dbReference type="RefSeq" id="WP_178051212.1">
    <property type="nucleotide sequence ID" value="NZ_JACOPH010000005.1"/>
</dbReference>
<name>A0A923RSY2_9FIRM</name>
<proteinExistence type="predicted"/>
<dbReference type="EMBL" id="JACOPH010000005">
    <property type="protein sequence ID" value="MBC5714098.1"/>
    <property type="molecule type" value="Genomic_DNA"/>
</dbReference>
<reference evidence="1" key="1">
    <citation type="submission" date="2020-08" db="EMBL/GenBank/DDBJ databases">
        <title>Genome public.</title>
        <authorList>
            <person name="Liu C."/>
            <person name="Sun Q."/>
        </authorList>
    </citation>
    <scope>NUCLEOTIDE SEQUENCE</scope>
    <source>
        <strain evidence="1">BX1005</strain>
    </source>
</reference>
<gene>
    <name evidence="1" type="ORF">H8S17_07740</name>
</gene>
<protein>
    <submittedName>
        <fullName evidence="1">Uncharacterized protein</fullName>
    </submittedName>
</protein>
<comment type="caution">
    <text evidence="1">The sequence shown here is derived from an EMBL/GenBank/DDBJ whole genome shotgun (WGS) entry which is preliminary data.</text>
</comment>
<dbReference type="AlphaFoldDB" id="A0A923RSY2"/>
<accession>A0A923RSY2</accession>
<evidence type="ECO:0000313" key="1">
    <source>
        <dbReference type="EMBL" id="MBC5714098.1"/>
    </source>
</evidence>
<dbReference type="Proteomes" id="UP000606720">
    <property type="component" value="Unassembled WGS sequence"/>
</dbReference>